<evidence type="ECO:0000313" key="4">
    <source>
        <dbReference type="EMBL" id="SFE96070.1"/>
    </source>
</evidence>
<feature type="binding site" evidence="3">
    <location>
        <position position="137"/>
    </location>
    <ligand>
        <name>a divalent metal cation</name>
        <dbReference type="ChEBI" id="CHEBI:60240"/>
    </ligand>
</feature>
<evidence type="ECO:0000313" key="5">
    <source>
        <dbReference type="Proteomes" id="UP000199119"/>
    </source>
</evidence>
<dbReference type="PANTHER" id="PTHR37302:SF1">
    <property type="entry name" value="PROTEIN DINB"/>
    <property type="match status" value="1"/>
</dbReference>
<name>A0A1I2EV29_9BURK</name>
<dbReference type="InterPro" id="IPR007837">
    <property type="entry name" value="DinB"/>
</dbReference>
<dbReference type="AlphaFoldDB" id="A0A1I2EV29"/>
<dbReference type="OrthoDB" id="9807509at2"/>
<dbReference type="InterPro" id="IPR034660">
    <property type="entry name" value="DinB/YfiT-like"/>
</dbReference>
<feature type="binding site" evidence="3">
    <location>
        <position position="52"/>
    </location>
    <ligand>
        <name>a divalent metal cation</name>
        <dbReference type="ChEBI" id="CHEBI:60240"/>
    </ligand>
</feature>
<dbReference type="SUPFAM" id="SSF109854">
    <property type="entry name" value="DinB/YfiT-like putative metalloenzymes"/>
    <property type="match status" value="1"/>
</dbReference>
<keyword evidence="2 3" id="KW-0479">Metal-binding</keyword>
<dbReference type="Gene3D" id="1.20.120.450">
    <property type="entry name" value="dinb family like domain"/>
    <property type="match status" value="1"/>
</dbReference>
<proteinExistence type="inferred from homology"/>
<comment type="similarity">
    <text evidence="1">Belongs to the DinB family.</text>
</comment>
<feature type="binding site" evidence="3">
    <location>
        <position position="141"/>
    </location>
    <ligand>
        <name>a divalent metal cation</name>
        <dbReference type="ChEBI" id="CHEBI:60240"/>
    </ligand>
</feature>
<evidence type="ECO:0000256" key="2">
    <source>
        <dbReference type="ARBA" id="ARBA00022723"/>
    </source>
</evidence>
<dbReference type="PANTHER" id="PTHR37302">
    <property type="entry name" value="SLR1116 PROTEIN"/>
    <property type="match status" value="1"/>
</dbReference>
<sequence length="171" mass="18977">MSHPFNAHFAQLARYNAWATARLLDAVAQVSDADYRRDAGLFFRSIHGTLNHLLVGEQLLWFVRFAEGFSPRVALDAEAEPDRARLDERLRAGTARWEPLIAALPAERWAGTLDYTTSQGVPASLPFAGLLAHVFNHSTHHRGQITAALTALGRPAPEIDFVPYLRNPSQP</sequence>
<evidence type="ECO:0000256" key="3">
    <source>
        <dbReference type="PIRSR" id="PIRSR607837-1"/>
    </source>
</evidence>
<dbReference type="STRING" id="1177982.SAMN04489711_108107"/>
<dbReference type="Pfam" id="PF05163">
    <property type="entry name" value="DinB"/>
    <property type="match status" value="1"/>
</dbReference>
<organism evidence="4 5">
    <name type="scientific">Paracidovorax wautersii</name>
    <dbReference type="NCBI Taxonomy" id="1177982"/>
    <lineage>
        <taxon>Bacteria</taxon>
        <taxon>Pseudomonadati</taxon>
        <taxon>Pseudomonadota</taxon>
        <taxon>Betaproteobacteria</taxon>
        <taxon>Burkholderiales</taxon>
        <taxon>Comamonadaceae</taxon>
        <taxon>Paracidovorax</taxon>
    </lineage>
</organism>
<evidence type="ECO:0000256" key="1">
    <source>
        <dbReference type="ARBA" id="ARBA00008635"/>
    </source>
</evidence>
<dbReference type="RefSeq" id="WP_092939928.1">
    <property type="nucleotide sequence ID" value="NZ_FONX01000008.1"/>
</dbReference>
<dbReference type="GO" id="GO:0046872">
    <property type="term" value="F:metal ion binding"/>
    <property type="evidence" value="ECO:0007669"/>
    <property type="project" value="UniProtKB-KW"/>
</dbReference>
<reference evidence="5" key="1">
    <citation type="submission" date="2016-10" db="EMBL/GenBank/DDBJ databases">
        <authorList>
            <person name="Varghese N."/>
            <person name="Submissions S."/>
        </authorList>
    </citation>
    <scope>NUCLEOTIDE SEQUENCE [LARGE SCALE GENOMIC DNA]</scope>
    <source>
        <strain evidence="5">DSM 27981</strain>
    </source>
</reference>
<protein>
    <submittedName>
        <fullName evidence="4">Uncharacterized damage-inducible protein DinB (Forms a four-helix bundle)</fullName>
    </submittedName>
</protein>
<dbReference type="Proteomes" id="UP000199119">
    <property type="component" value="Unassembled WGS sequence"/>
</dbReference>
<gene>
    <name evidence="4" type="ORF">SAMN04489711_108107</name>
</gene>
<keyword evidence="5" id="KW-1185">Reference proteome</keyword>
<accession>A0A1I2EV29</accession>
<dbReference type="EMBL" id="FONX01000008">
    <property type="protein sequence ID" value="SFE96070.1"/>
    <property type="molecule type" value="Genomic_DNA"/>
</dbReference>